<dbReference type="GO" id="GO:0006144">
    <property type="term" value="P:purine nucleobase metabolic process"/>
    <property type="evidence" value="ECO:0007669"/>
    <property type="project" value="UniProtKB-KW"/>
</dbReference>
<dbReference type="InterPro" id="IPR036188">
    <property type="entry name" value="FAD/NAD-bd_sf"/>
</dbReference>
<name>A0ABD3HCK0_9MARC</name>
<gene>
    <name evidence="11" type="ORF">R1sor_014905</name>
</gene>
<evidence type="ECO:0000256" key="2">
    <source>
        <dbReference type="ARBA" id="ARBA00010989"/>
    </source>
</evidence>
<keyword evidence="4" id="KW-0285">Flavoprotein</keyword>
<dbReference type="Proteomes" id="UP001633002">
    <property type="component" value="Unassembled WGS sequence"/>
</dbReference>
<dbReference type="Gene3D" id="3.50.50.60">
    <property type="entry name" value="FAD/NAD(P)-binding domain"/>
    <property type="match status" value="2"/>
</dbReference>
<comment type="caution">
    <text evidence="11">The sequence shown here is derived from an EMBL/GenBank/DDBJ whole genome shotgun (WGS) entry which is preliminary data.</text>
</comment>
<accession>A0ABD3HCK0</accession>
<dbReference type="NCBIfam" id="NF008425">
    <property type="entry name" value="PRK11259.1"/>
    <property type="match status" value="1"/>
</dbReference>
<keyword evidence="7" id="KW-0560">Oxidoreductase</keyword>
<keyword evidence="12" id="KW-1185">Reference proteome</keyword>
<evidence type="ECO:0000256" key="1">
    <source>
        <dbReference type="ARBA" id="ARBA00001974"/>
    </source>
</evidence>
<dbReference type="SUPFAM" id="SSF51905">
    <property type="entry name" value="FAD/NAD(P)-binding domain"/>
    <property type="match status" value="2"/>
</dbReference>
<comment type="catalytic activity">
    <reaction evidence="8">
        <text>sarcosine + O2 + H2O = formaldehyde + glycine + H2O2</text>
        <dbReference type="Rhea" id="RHEA:13313"/>
        <dbReference type="ChEBI" id="CHEBI:15377"/>
        <dbReference type="ChEBI" id="CHEBI:15379"/>
        <dbReference type="ChEBI" id="CHEBI:16240"/>
        <dbReference type="ChEBI" id="CHEBI:16842"/>
        <dbReference type="ChEBI" id="CHEBI:57305"/>
        <dbReference type="ChEBI" id="CHEBI:57433"/>
        <dbReference type="EC" id="1.5.3.1"/>
    </reaction>
</comment>
<dbReference type="Pfam" id="PF09349">
    <property type="entry name" value="OHCU_decarbox"/>
    <property type="match status" value="1"/>
</dbReference>
<dbReference type="SUPFAM" id="SSF54373">
    <property type="entry name" value="FAD-linked reductases, C-terminal domain"/>
    <property type="match status" value="1"/>
</dbReference>
<dbReference type="InterPro" id="IPR036778">
    <property type="entry name" value="OHCU_decarboxylase_sf"/>
</dbReference>
<comment type="cofactor">
    <cofactor evidence="1">
        <name>FAD</name>
        <dbReference type="ChEBI" id="CHEBI:57692"/>
    </cofactor>
</comment>
<keyword evidence="6" id="KW-0274">FAD</keyword>
<dbReference type="PANTHER" id="PTHR10961:SF7">
    <property type="entry name" value="FAD DEPENDENT OXIDOREDUCTASE DOMAIN-CONTAINING PROTEIN"/>
    <property type="match status" value="1"/>
</dbReference>
<dbReference type="InterPro" id="IPR045170">
    <property type="entry name" value="MTOX"/>
</dbReference>
<feature type="domain" description="FAD dependent oxidoreductase" evidence="9">
    <location>
        <begin position="223"/>
        <end position="581"/>
    </location>
</feature>
<evidence type="ECO:0000256" key="8">
    <source>
        <dbReference type="ARBA" id="ARBA00052742"/>
    </source>
</evidence>
<comment type="similarity">
    <text evidence="2">Belongs to the MSOX/MTOX family.</text>
</comment>
<evidence type="ECO:0000256" key="3">
    <source>
        <dbReference type="ARBA" id="ARBA00012769"/>
    </source>
</evidence>
<evidence type="ECO:0000256" key="6">
    <source>
        <dbReference type="ARBA" id="ARBA00022827"/>
    </source>
</evidence>
<dbReference type="AlphaFoldDB" id="A0ABD3HCK0"/>
<evidence type="ECO:0000256" key="7">
    <source>
        <dbReference type="ARBA" id="ARBA00023002"/>
    </source>
</evidence>
<dbReference type="SUPFAM" id="SSF158694">
    <property type="entry name" value="UraD-Like"/>
    <property type="match status" value="1"/>
</dbReference>
<dbReference type="InterPro" id="IPR006076">
    <property type="entry name" value="FAD-dep_OxRdtase"/>
</dbReference>
<dbReference type="PANTHER" id="PTHR10961">
    <property type="entry name" value="PEROXISOMAL SARCOSINE OXIDASE"/>
    <property type="match status" value="1"/>
</dbReference>
<sequence>MVDDVISGEYDVVVVGAGIMGSCTAYEASKEKISTVKFFATEMAKRLPFSSLADAIDASRFIWWNQVNVLGWLEAFSAHPRIGDVEALKKEKNSSEPTVMNYAVEFTDPFMDSFPGGEQSAALTTANEQVLQELVEWNKRYEEKFGHIFIICASGKSSQEILVALQKRYTNKAVDELRTAAEEEHKITELRLAKLDVWQSKTSLRKEFPNGTMADEVISGEYDVVVVGAGIMGSCTAYELAKRKKSVLLLEQFDFLHRRGSSHGESRTIRITYPEEYYTKMMVEAYDLWSQAERDAGYTVYTKTGQLDFGPRDNPSLGALIATLQKFSIDHEILTPDHVSSRFPMVQIPAHWVAVYTQQGGVLRASKAVSMFLSLAAKHGATLRDQTKVLDVKSEVDGVTITTSRGSVRCGKCVITAGSWVSKLVKRMAGFDLPVVPIHTTIAYWEVDPENPDLYSSDRGFPVFLSYEEPIVYGTPSLEYNGMIKVSYHSGIPCDPDTRSVAPDHKALQDYVSPWLAKICKGNVRHDAPVLAEGCIYSITPDEDFILDSLPGKDDNILIAGGFSGHGFKMAPLVGRIMADLALAGSVPGIPMEYFSLNRFANNPQGNRKDYGAQVHLT</sequence>
<dbReference type="EMBL" id="JBJQOH010000004">
    <property type="protein sequence ID" value="KAL3688596.1"/>
    <property type="molecule type" value="Genomic_DNA"/>
</dbReference>
<reference evidence="11 12" key="1">
    <citation type="submission" date="2024-09" db="EMBL/GenBank/DDBJ databases">
        <title>Chromosome-scale assembly of Riccia sorocarpa.</title>
        <authorList>
            <person name="Paukszto L."/>
        </authorList>
    </citation>
    <scope>NUCLEOTIDE SEQUENCE [LARGE SCALE GENOMIC DNA]</scope>
    <source>
        <strain evidence="11">LP-2024</strain>
        <tissue evidence="11">Aerial parts of the thallus</tissue>
    </source>
</reference>
<dbReference type="FunFam" id="3.50.50.60:FF:000189">
    <property type="entry name" value="Monomeric sarcosine oxidase"/>
    <property type="match status" value="1"/>
</dbReference>
<dbReference type="Pfam" id="PF01266">
    <property type="entry name" value="DAO"/>
    <property type="match status" value="1"/>
</dbReference>
<dbReference type="EC" id="1.5.3.1" evidence="3"/>
<feature type="domain" description="Oxo-4-hydroxy-4-carboxy-5-ureidoimidazoline decarboxylase" evidence="10">
    <location>
        <begin position="117"/>
        <end position="193"/>
    </location>
</feature>
<evidence type="ECO:0000313" key="11">
    <source>
        <dbReference type="EMBL" id="KAL3688596.1"/>
    </source>
</evidence>
<evidence type="ECO:0000313" key="12">
    <source>
        <dbReference type="Proteomes" id="UP001633002"/>
    </source>
</evidence>
<evidence type="ECO:0000256" key="4">
    <source>
        <dbReference type="ARBA" id="ARBA00022630"/>
    </source>
</evidence>
<dbReference type="InterPro" id="IPR018020">
    <property type="entry name" value="OHCU_decarboxylase"/>
</dbReference>
<dbReference type="Gene3D" id="1.10.3330.10">
    <property type="entry name" value="Oxo-4-hydroxy-4-carboxy-5-ureidoimidazoline decarboxylase"/>
    <property type="match status" value="1"/>
</dbReference>
<evidence type="ECO:0000259" key="9">
    <source>
        <dbReference type="Pfam" id="PF01266"/>
    </source>
</evidence>
<evidence type="ECO:0000259" key="10">
    <source>
        <dbReference type="Pfam" id="PF09349"/>
    </source>
</evidence>
<organism evidence="11 12">
    <name type="scientific">Riccia sorocarpa</name>
    <dbReference type="NCBI Taxonomy" id="122646"/>
    <lineage>
        <taxon>Eukaryota</taxon>
        <taxon>Viridiplantae</taxon>
        <taxon>Streptophyta</taxon>
        <taxon>Embryophyta</taxon>
        <taxon>Marchantiophyta</taxon>
        <taxon>Marchantiopsida</taxon>
        <taxon>Marchantiidae</taxon>
        <taxon>Marchantiales</taxon>
        <taxon>Ricciaceae</taxon>
        <taxon>Riccia</taxon>
    </lineage>
</organism>
<dbReference type="Gene3D" id="3.30.9.10">
    <property type="entry name" value="D-Amino Acid Oxidase, subunit A, domain 2"/>
    <property type="match status" value="1"/>
</dbReference>
<keyword evidence="5" id="KW-0659">Purine metabolism</keyword>
<evidence type="ECO:0000256" key="5">
    <source>
        <dbReference type="ARBA" id="ARBA00022631"/>
    </source>
</evidence>
<proteinExistence type="inferred from homology"/>
<protein>
    <recommendedName>
        <fullName evidence="3">sarcosine oxidasee (formaldehyde-forming)</fullName>
        <ecNumber evidence="3">1.5.3.1</ecNumber>
    </recommendedName>
</protein>
<dbReference type="GO" id="GO:0008115">
    <property type="term" value="F:sarcosine oxidase activity"/>
    <property type="evidence" value="ECO:0007669"/>
    <property type="project" value="UniProtKB-EC"/>
</dbReference>